<reference evidence="18" key="1">
    <citation type="submission" date="2016-10" db="EMBL/GenBank/DDBJ databases">
        <authorList>
            <person name="Varghese N."/>
            <person name="Submissions S."/>
        </authorList>
    </citation>
    <scope>NUCLEOTIDE SEQUENCE [LARGE SCALE GENOMIC DNA]</scope>
    <source>
        <strain evidence="18">Mob M</strain>
    </source>
</reference>
<name>A0A1I4P8Z2_9EURY</name>
<dbReference type="InterPro" id="IPR003594">
    <property type="entry name" value="HATPase_dom"/>
</dbReference>
<evidence type="ECO:0000256" key="1">
    <source>
        <dbReference type="ARBA" id="ARBA00000085"/>
    </source>
</evidence>
<feature type="domain" description="PAC" evidence="16">
    <location>
        <begin position="460"/>
        <end position="512"/>
    </location>
</feature>
<dbReference type="CDD" id="cd16922">
    <property type="entry name" value="HATPase_EvgS-ArcB-TorS-like"/>
    <property type="match status" value="1"/>
</dbReference>
<feature type="domain" description="PAS" evidence="15">
    <location>
        <begin position="513"/>
        <end position="585"/>
    </location>
</feature>
<dbReference type="InterPro" id="IPR036097">
    <property type="entry name" value="HisK_dim/P_sf"/>
</dbReference>
<dbReference type="InterPro" id="IPR000700">
    <property type="entry name" value="PAS-assoc_C"/>
</dbReference>
<organism evidence="17 18">
    <name type="scientific">Methanolobus profundi</name>
    <dbReference type="NCBI Taxonomy" id="487685"/>
    <lineage>
        <taxon>Archaea</taxon>
        <taxon>Methanobacteriati</taxon>
        <taxon>Methanobacteriota</taxon>
        <taxon>Stenosarchaea group</taxon>
        <taxon>Methanomicrobia</taxon>
        <taxon>Methanosarcinales</taxon>
        <taxon>Methanosarcinaceae</taxon>
        <taxon>Methanolobus</taxon>
    </lineage>
</organism>
<feature type="modified residue" description="4-aspartylphosphate" evidence="12">
    <location>
        <position position="60"/>
    </location>
</feature>
<dbReference type="InterPro" id="IPR036890">
    <property type="entry name" value="HATPase_C_sf"/>
</dbReference>
<evidence type="ECO:0000259" key="15">
    <source>
        <dbReference type="PROSITE" id="PS50112"/>
    </source>
</evidence>
<dbReference type="GO" id="GO:0006355">
    <property type="term" value="P:regulation of DNA-templated transcription"/>
    <property type="evidence" value="ECO:0007669"/>
    <property type="project" value="InterPro"/>
</dbReference>
<dbReference type="PROSITE" id="PS50113">
    <property type="entry name" value="PAC"/>
    <property type="match status" value="4"/>
</dbReference>
<dbReference type="CDD" id="cd00082">
    <property type="entry name" value="HisKA"/>
    <property type="match status" value="1"/>
</dbReference>
<feature type="domain" description="PAS" evidence="15">
    <location>
        <begin position="384"/>
        <end position="454"/>
    </location>
</feature>
<dbReference type="InterPro" id="IPR011006">
    <property type="entry name" value="CheY-like_superfamily"/>
</dbReference>
<dbReference type="SMART" id="SM00388">
    <property type="entry name" value="HisKA"/>
    <property type="match status" value="1"/>
</dbReference>
<dbReference type="GO" id="GO:0000155">
    <property type="term" value="F:phosphorelay sensor kinase activity"/>
    <property type="evidence" value="ECO:0007669"/>
    <property type="project" value="InterPro"/>
</dbReference>
<dbReference type="InterPro" id="IPR000014">
    <property type="entry name" value="PAS"/>
</dbReference>
<feature type="domain" description="Response regulatory" evidence="14">
    <location>
        <begin position="9"/>
        <end position="125"/>
    </location>
</feature>
<evidence type="ECO:0000256" key="9">
    <source>
        <dbReference type="ARBA" id="ARBA00022840"/>
    </source>
</evidence>
<dbReference type="Gene3D" id="3.30.450.20">
    <property type="entry name" value="PAS domain"/>
    <property type="match status" value="4"/>
</dbReference>
<dbReference type="FunFam" id="3.30.565.10:FF:000023">
    <property type="entry name" value="PAS domain-containing sensor histidine kinase"/>
    <property type="match status" value="1"/>
</dbReference>
<feature type="domain" description="PAC" evidence="16">
    <location>
        <begin position="331"/>
        <end position="383"/>
    </location>
</feature>
<dbReference type="InterPro" id="IPR013655">
    <property type="entry name" value="PAS_fold_3"/>
</dbReference>
<evidence type="ECO:0000259" key="13">
    <source>
        <dbReference type="PROSITE" id="PS50109"/>
    </source>
</evidence>
<dbReference type="PRINTS" id="PR00344">
    <property type="entry name" value="BCTRLSENSOR"/>
</dbReference>
<proteinExistence type="predicted"/>
<dbReference type="OrthoDB" id="106630at2157"/>
<dbReference type="InterPro" id="IPR005467">
    <property type="entry name" value="His_kinase_dom"/>
</dbReference>
<dbReference type="InterPro" id="IPR004358">
    <property type="entry name" value="Sig_transdc_His_kin-like_C"/>
</dbReference>
<evidence type="ECO:0000256" key="4">
    <source>
        <dbReference type="ARBA" id="ARBA00022475"/>
    </source>
</evidence>
<dbReference type="SUPFAM" id="SSF47384">
    <property type="entry name" value="Homodimeric domain of signal transducing histidine kinase"/>
    <property type="match status" value="1"/>
</dbReference>
<dbReference type="PANTHER" id="PTHR43047">
    <property type="entry name" value="TWO-COMPONENT HISTIDINE PROTEIN KINASE"/>
    <property type="match status" value="1"/>
</dbReference>
<dbReference type="SUPFAM" id="SSF55785">
    <property type="entry name" value="PYP-like sensor domain (PAS domain)"/>
    <property type="match status" value="4"/>
</dbReference>
<dbReference type="InterPro" id="IPR035965">
    <property type="entry name" value="PAS-like_dom_sf"/>
</dbReference>
<keyword evidence="4" id="KW-1003">Cell membrane</keyword>
<dbReference type="Pfam" id="PF02518">
    <property type="entry name" value="HATPase_c"/>
    <property type="match status" value="1"/>
</dbReference>
<evidence type="ECO:0000256" key="3">
    <source>
        <dbReference type="ARBA" id="ARBA00012438"/>
    </source>
</evidence>
<dbReference type="PROSITE" id="PS50112">
    <property type="entry name" value="PAS"/>
    <property type="match status" value="4"/>
</dbReference>
<keyword evidence="8" id="KW-0418">Kinase</keyword>
<dbReference type="SMART" id="SM00091">
    <property type="entry name" value="PAS"/>
    <property type="match status" value="4"/>
</dbReference>
<evidence type="ECO:0000256" key="7">
    <source>
        <dbReference type="ARBA" id="ARBA00022741"/>
    </source>
</evidence>
<evidence type="ECO:0000256" key="6">
    <source>
        <dbReference type="ARBA" id="ARBA00022679"/>
    </source>
</evidence>
<dbReference type="Pfam" id="PF00072">
    <property type="entry name" value="Response_reg"/>
    <property type="match status" value="1"/>
</dbReference>
<keyword evidence="6" id="KW-0808">Transferase</keyword>
<evidence type="ECO:0000256" key="2">
    <source>
        <dbReference type="ARBA" id="ARBA00004236"/>
    </source>
</evidence>
<dbReference type="GO" id="GO:0005886">
    <property type="term" value="C:plasma membrane"/>
    <property type="evidence" value="ECO:0007669"/>
    <property type="project" value="UniProtKB-SubCell"/>
</dbReference>
<keyword evidence="5 12" id="KW-0597">Phosphoprotein</keyword>
<dbReference type="Pfam" id="PF00512">
    <property type="entry name" value="HisKA"/>
    <property type="match status" value="1"/>
</dbReference>
<dbReference type="PANTHER" id="PTHR43047:SF72">
    <property type="entry name" value="OSMOSENSING HISTIDINE PROTEIN KINASE SLN1"/>
    <property type="match status" value="1"/>
</dbReference>
<dbReference type="EMBL" id="FOUJ01000001">
    <property type="protein sequence ID" value="SFM24258.1"/>
    <property type="molecule type" value="Genomic_DNA"/>
</dbReference>
<dbReference type="Gene3D" id="3.40.50.2300">
    <property type="match status" value="1"/>
</dbReference>
<dbReference type="Pfam" id="PF13426">
    <property type="entry name" value="PAS_9"/>
    <property type="match status" value="2"/>
</dbReference>
<dbReference type="GO" id="GO:0005524">
    <property type="term" value="F:ATP binding"/>
    <property type="evidence" value="ECO:0007669"/>
    <property type="project" value="UniProtKB-KW"/>
</dbReference>
<evidence type="ECO:0000259" key="16">
    <source>
        <dbReference type="PROSITE" id="PS50113"/>
    </source>
</evidence>
<dbReference type="SUPFAM" id="SSF55874">
    <property type="entry name" value="ATPase domain of HSP90 chaperone/DNA topoisomerase II/histidine kinase"/>
    <property type="match status" value="1"/>
</dbReference>
<keyword evidence="18" id="KW-1185">Reference proteome</keyword>
<dbReference type="SMART" id="SM00448">
    <property type="entry name" value="REC"/>
    <property type="match status" value="1"/>
</dbReference>
<feature type="domain" description="PAS" evidence="15">
    <location>
        <begin position="267"/>
        <end position="302"/>
    </location>
</feature>
<evidence type="ECO:0000256" key="10">
    <source>
        <dbReference type="ARBA" id="ARBA00023012"/>
    </source>
</evidence>
<keyword evidence="9" id="KW-0067">ATP-binding</keyword>
<evidence type="ECO:0000256" key="11">
    <source>
        <dbReference type="ARBA" id="ARBA00023136"/>
    </source>
</evidence>
<dbReference type="Proteomes" id="UP000198535">
    <property type="component" value="Unassembled WGS sequence"/>
</dbReference>
<dbReference type="InterPro" id="IPR003661">
    <property type="entry name" value="HisK_dim/P_dom"/>
</dbReference>
<dbReference type="InterPro" id="IPR013767">
    <property type="entry name" value="PAS_fold"/>
</dbReference>
<dbReference type="PROSITE" id="PS50110">
    <property type="entry name" value="RESPONSE_REGULATORY"/>
    <property type="match status" value="1"/>
</dbReference>
<dbReference type="NCBIfam" id="TIGR00229">
    <property type="entry name" value="sensory_box"/>
    <property type="match status" value="4"/>
</dbReference>
<sequence length="883" mass="100646">MMMQDQVLKILFIEDMPEDLELAKRKIQSSGITFESYLAETEDEFLRGLYDFKPDIVISDYILPEFDGMRALEITLTYDATVPFLILTGAANEEIITDAMKAGASDYILKERINRLPFAIKEAVKKRDTLLENKQTFDSLRFLSQIIEQSPYSVISTDMEGIITSWNNGAEKIFGYNAREALGQHISIVYLDSDLQMLNDEIISPLITNEQLHKKVRLKRKDGKTFIGSLSLWVVRDRTNRPAGMVGYTLDISKAIKVEEELKIKDQAIECSVDGIALVDRDGRIYYVNKAVLKMWGFDKKEEVLGMRPEDFFDAESNRREILEMAPQHGFKAEMLAKRKDGSTFPIWLSTSIIRNKENEPIAYMSSLIDITERKIAEKAMKKSEELYRLLAENTLDCIWMMDIDLVFTYVNPAIYPMLGFTPEEWIGSRLVDHFEEDDINRMMGYIQMGIEKPADFPGIRFQAEALNKNGEKVPVEIIGKVLTDDSGNPIALHGTTRDITKNVVAEKAMKDSEERLELAMTVAEHGFWDWDLENNEFYFSSISYKMLGYEDNEFPMSLEKWEEIMHPDDRKEIMPKIIGSVKKGDPFNFEIRMSSKSGDWIWIQAKGATFSDNKGNNRAIGTLVDITERKRTEEQMLLARIAAEDANRCKNELLANMNHELRTPLNSVIGYSDVLIDLNIGDLTTEQRKYIQIINNAGYKLLNLINNMLDLAQIESDGMGLRFTSFEPGKIIEKVVDGTRLLARKKRITVNVHVHDEIAEITADVDKFREILYNLVENALKFTPKNGTVSIEAGIRDDDIQVSVTDTGIGIAEKDRERIFDPFVQVDGSNTRRFGGAGLGLVLVKEYLKMQNGTIWVESETDKGSKFTFRIPISPLGRGNDI</sequence>
<dbReference type="InterPro" id="IPR001610">
    <property type="entry name" value="PAC"/>
</dbReference>
<dbReference type="Gene3D" id="3.30.565.10">
    <property type="entry name" value="Histidine kinase-like ATPase, C-terminal domain"/>
    <property type="match status" value="1"/>
</dbReference>
<dbReference type="Gene3D" id="1.10.287.130">
    <property type="match status" value="1"/>
</dbReference>
<dbReference type="InterPro" id="IPR001789">
    <property type="entry name" value="Sig_transdc_resp-reg_receiver"/>
</dbReference>
<dbReference type="Pfam" id="PF08447">
    <property type="entry name" value="PAS_3"/>
    <property type="match status" value="1"/>
</dbReference>
<evidence type="ECO:0000259" key="14">
    <source>
        <dbReference type="PROSITE" id="PS50110"/>
    </source>
</evidence>
<dbReference type="Pfam" id="PF00989">
    <property type="entry name" value="PAS"/>
    <property type="match status" value="1"/>
</dbReference>
<accession>A0A1I4P8Z2</accession>
<evidence type="ECO:0000256" key="8">
    <source>
        <dbReference type="ARBA" id="ARBA00022777"/>
    </source>
</evidence>
<dbReference type="SMART" id="SM00086">
    <property type="entry name" value="PAC"/>
    <property type="match status" value="4"/>
</dbReference>
<dbReference type="PROSITE" id="PS50109">
    <property type="entry name" value="HIS_KIN"/>
    <property type="match status" value="1"/>
</dbReference>
<feature type="domain" description="PAC" evidence="16">
    <location>
        <begin position="588"/>
        <end position="639"/>
    </location>
</feature>
<evidence type="ECO:0000313" key="17">
    <source>
        <dbReference type="EMBL" id="SFM24258.1"/>
    </source>
</evidence>
<evidence type="ECO:0000256" key="5">
    <source>
        <dbReference type="ARBA" id="ARBA00022553"/>
    </source>
</evidence>
<dbReference type="CDD" id="cd00156">
    <property type="entry name" value="REC"/>
    <property type="match status" value="1"/>
</dbReference>
<feature type="domain" description="Histidine kinase" evidence="13">
    <location>
        <begin position="657"/>
        <end position="876"/>
    </location>
</feature>
<feature type="domain" description="PAC" evidence="16">
    <location>
        <begin position="212"/>
        <end position="264"/>
    </location>
</feature>
<dbReference type="STRING" id="487685.SAMN04488696_0516"/>
<dbReference type="AlphaFoldDB" id="A0A1I4P8Z2"/>
<keyword evidence="7" id="KW-0547">Nucleotide-binding</keyword>
<comment type="subcellular location">
    <subcellularLocation>
        <location evidence="2">Cell membrane</location>
    </subcellularLocation>
</comment>
<dbReference type="RefSeq" id="WP_091932739.1">
    <property type="nucleotide sequence ID" value="NZ_FOUJ01000001.1"/>
</dbReference>
<gene>
    <name evidence="17" type="ORF">SAMN04488696_0516</name>
</gene>
<dbReference type="SUPFAM" id="SSF52172">
    <property type="entry name" value="CheY-like"/>
    <property type="match status" value="1"/>
</dbReference>
<protein>
    <recommendedName>
        <fullName evidence="3">histidine kinase</fullName>
        <ecNumber evidence="3">2.7.13.3</ecNumber>
    </recommendedName>
</protein>
<evidence type="ECO:0000256" key="12">
    <source>
        <dbReference type="PROSITE-ProRule" id="PRU00169"/>
    </source>
</evidence>
<dbReference type="GO" id="GO:0009927">
    <property type="term" value="F:histidine phosphotransfer kinase activity"/>
    <property type="evidence" value="ECO:0007669"/>
    <property type="project" value="TreeGrafter"/>
</dbReference>
<dbReference type="EC" id="2.7.13.3" evidence="3"/>
<feature type="domain" description="PAS" evidence="15">
    <location>
        <begin position="139"/>
        <end position="210"/>
    </location>
</feature>
<dbReference type="SMART" id="SM00387">
    <property type="entry name" value="HATPase_c"/>
    <property type="match status" value="1"/>
</dbReference>
<keyword evidence="10" id="KW-0902">Two-component regulatory system</keyword>
<dbReference type="CDD" id="cd00130">
    <property type="entry name" value="PAS"/>
    <property type="match status" value="4"/>
</dbReference>
<comment type="catalytic activity">
    <reaction evidence="1">
        <text>ATP + protein L-histidine = ADP + protein N-phospho-L-histidine.</text>
        <dbReference type="EC" id="2.7.13.3"/>
    </reaction>
</comment>
<evidence type="ECO:0000313" key="18">
    <source>
        <dbReference type="Proteomes" id="UP000198535"/>
    </source>
</evidence>
<keyword evidence="11" id="KW-0472">Membrane</keyword>